<dbReference type="SUPFAM" id="SSF55729">
    <property type="entry name" value="Acyl-CoA N-acyltransferases (Nat)"/>
    <property type="match status" value="1"/>
</dbReference>
<keyword evidence="2" id="KW-0808">Transferase</keyword>
<dbReference type="RefSeq" id="WP_176801549.1">
    <property type="nucleotide sequence ID" value="NZ_JABXYJ010000001.1"/>
</dbReference>
<dbReference type="Pfam" id="PF13508">
    <property type="entry name" value="Acetyltransf_7"/>
    <property type="match status" value="1"/>
</dbReference>
<comment type="caution">
    <text evidence="2">The sequence shown here is derived from an EMBL/GenBank/DDBJ whole genome shotgun (WGS) entry which is preliminary data.</text>
</comment>
<sequence>MYISTDPSALNISLIHTFLSESSPWATGIPLETVQRSIAHSLCFGGYLDGHQIAFARVVTDKATFAYLMDVFVLPAFRGCGYSRQLMEAIQQHPDLQQIRRFILVSSTARGLYEKFGFKPSEKPETFMEINRPGMYRSG</sequence>
<dbReference type="CDD" id="cd04301">
    <property type="entry name" value="NAT_SF"/>
    <property type="match status" value="1"/>
</dbReference>
<dbReference type="GO" id="GO:0016747">
    <property type="term" value="F:acyltransferase activity, transferring groups other than amino-acyl groups"/>
    <property type="evidence" value="ECO:0007669"/>
    <property type="project" value="InterPro"/>
</dbReference>
<dbReference type="InterPro" id="IPR000182">
    <property type="entry name" value="GNAT_dom"/>
</dbReference>
<dbReference type="InterPro" id="IPR016181">
    <property type="entry name" value="Acyl_CoA_acyltransferase"/>
</dbReference>
<dbReference type="InterPro" id="IPR053144">
    <property type="entry name" value="Acetyltransferase_Butenolide"/>
</dbReference>
<dbReference type="PROSITE" id="PS51186">
    <property type="entry name" value="GNAT"/>
    <property type="match status" value="1"/>
</dbReference>
<name>A0A850QFV9_9BURK</name>
<dbReference type="Proteomes" id="UP000588051">
    <property type="component" value="Unassembled WGS sequence"/>
</dbReference>
<keyword evidence="3" id="KW-1185">Reference proteome</keyword>
<organism evidence="2 3">
    <name type="scientific">Undibacterium oligocarboniphilum</name>
    <dbReference type="NCBI Taxonomy" id="666702"/>
    <lineage>
        <taxon>Bacteria</taxon>
        <taxon>Pseudomonadati</taxon>
        <taxon>Pseudomonadota</taxon>
        <taxon>Betaproteobacteria</taxon>
        <taxon>Burkholderiales</taxon>
        <taxon>Oxalobacteraceae</taxon>
        <taxon>Undibacterium</taxon>
    </lineage>
</organism>
<dbReference type="Gene3D" id="3.40.630.30">
    <property type="match status" value="1"/>
</dbReference>
<dbReference type="PANTHER" id="PTHR43233:SF1">
    <property type="entry name" value="FAMILY N-ACETYLTRANSFERASE, PUTATIVE (AFU_ORTHOLOGUE AFUA_6G03350)-RELATED"/>
    <property type="match status" value="1"/>
</dbReference>
<feature type="domain" description="N-acetyltransferase" evidence="1">
    <location>
        <begin position="1"/>
        <end position="133"/>
    </location>
</feature>
<gene>
    <name evidence="2" type="ORF">HV832_00220</name>
</gene>
<dbReference type="PANTHER" id="PTHR43233">
    <property type="entry name" value="FAMILY N-ACETYLTRANSFERASE, PUTATIVE (AFU_ORTHOLOGUE AFUA_6G03350)-RELATED"/>
    <property type="match status" value="1"/>
</dbReference>
<evidence type="ECO:0000259" key="1">
    <source>
        <dbReference type="PROSITE" id="PS51186"/>
    </source>
</evidence>
<evidence type="ECO:0000313" key="3">
    <source>
        <dbReference type="Proteomes" id="UP000588051"/>
    </source>
</evidence>
<dbReference type="EMBL" id="JABXYJ010000001">
    <property type="protein sequence ID" value="NVO76253.1"/>
    <property type="molecule type" value="Genomic_DNA"/>
</dbReference>
<reference evidence="2 3" key="1">
    <citation type="submission" date="2020-06" db="EMBL/GenBank/DDBJ databases">
        <authorList>
            <person name="Qiu C."/>
            <person name="Liu Z."/>
        </authorList>
    </citation>
    <scope>NUCLEOTIDE SEQUENCE [LARGE SCALE GENOMIC DNA]</scope>
    <source>
        <strain evidence="2 3">EM 1</strain>
    </source>
</reference>
<accession>A0A850QFV9</accession>
<protein>
    <submittedName>
        <fullName evidence="2">GNAT family N-acetyltransferase</fullName>
    </submittedName>
</protein>
<proteinExistence type="predicted"/>
<evidence type="ECO:0000313" key="2">
    <source>
        <dbReference type="EMBL" id="NVO76253.1"/>
    </source>
</evidence>
<dbReference type="AlphaFoldDB" id="A0A850QFV9"/>